<sequence>MKSLFRYIVAISTAFFVALWLLPFFDYLWLSPDELDLAAAAGFGSYIPSHIAIYWSLFIAWLATSIGLFFFSPIARKSFFILLIVTAIASFFSGFSVMTPLSAGISGIVILSDGVIITMAYFTSVSKHFVEST</sequence>
<evidence type="ECO:0000256" key="1">
    <source>
        <dbReference type="SAM" id="Phobius"/>
    </source>
</evidence>
<evidence type="ECO:0000313" key="2">
    <source>
        <dbReference type="EMBL" id="MDX5993497.1"/>
    </source>
</evidence>
<comment type="caution">
    <text evidence="3">The sequence shown here is derived from an EMBL/GenBank/DDBJ whole genome shotgun (WGS) entry which is preliminary data.</text>
</comment>
<keyword evidence="4" id="KW-1185">Reference proteome</keyword>
<protein>
    <submittedName>
        <fullName evidence="3">Uncharacterized protein</fullName>
    </submittedName>
</protein>
<proteinExistence type="predicted"/>
<dbReference type="Proteomes" id="UP001278050">
    <property type="component" value="Unassembled WGS sequence"/>
</dbReference>
<reference evidence="3 4" key="1">
    <citation type="submission" date="2023-11" db="EMBL/GenBank/DDBJ databases">
        <title>MicrobeMod: A computational toolkit for identifying prokaryotic methylation and restriction-modification with nanopore sequencing.</title>
        <authorList>
            <person name="Crits-Christoph A."/>
            <person name="Kang S.C."/>
            <person name="Lee H."/>
            <person name="Ostrov N."/>
        </authorList>
    </citation>
    <scope>NUCLEOTIDE SEQUENCE [LARGE SCALE GENOMIC DNA]</scope>
    <source>
        <strain evidence="3 4">ATCC BAA-571</strain>
    </source>
</reference>
<feature type="transmembrane region" description="Helical" evidence="1">
    <location>
        <begin position="78"/>
        <end position="97"/>
    </location>
</feature>
<keyword evidence="1" id="KW-1133">Transmembrane helix</keyword>
<feature type="transmembrane region" description="Helical" evidence="1">
    <location>
        <begin position="103"/>
        <end position="122"/>
    </location>
</feature>
<dbReference type="RefSeq" id="WP_139203101.1">
    <property type="nucleotide sequence ID" value="NZ_JAWXXP010000001.1"/>
</dbReference>
<dbReference type="EMBL" id="JAWXXP010000001">
    <property type="protein sequence ID" value="MDX5994849.1"/>
    <property type="molecule type" value="Genomic_DNA"/>
</dbReference>
<accession>A0ABU4Q3U0</accession>
<dbReference type="EMBL" id="JAWXXP010000001">
    <property type="protein sequence ID" value="MDX5993497.1"/>
    <property type="molecule type" value="Genomic_DNA"/>
</dbReference>
<organism evidence="3 4">
    <name type="scientific">Ectopseudomonas alcaliphila</name>
    <dbReference type="NCBI Taxonomy" id="101564"/>
    <lineage>
        <taxon>Bacteria</taxon>
        <taxon>Pseudomonadati</taxon>
        <taxon>Pseudomonadota</taxon>
        <taxon>Gammaproteobacteria</taxon>
        <taxon>Pseudomonadales</taxon>
        <taxon>Pseudomonadaceae</taxon>
        <taxon>Ectopseudomonas</taxon>
    </lineage>
</organism>
<name>A0ABU4Q3U0_9GAMM</name>
<evidence type="ECO:0000313" key="3">
    <source>
        <dbReference type="EMBL" id="MDX5994849.1"/>
    </source>
</evidence>
<evidence type="ECO:0000313" key="4">
    <source>
        <dbReference type="Proteomes" id="UP001278050"/>
    </source>
</evidence>
<gene>
    <name evidence="2" type="ORF">SIM71_15620</name>
    <name evidence="3" type="ORF">SIM71_22525</name>
</gene>
<keyword evidence="1" id="KW-0812">Transmembrane</keyword>
<keyword evidence="1" id="KW-0472">Membrane</keyword>
<feature type="transmembrane region" description="Helical" evidence="1">
    <location>
        <begin position="50"/>
        <end position="71"/>
    </location>
</feature>
<feature type="transmembrane region" description="Helical" evidence="1">
    <location>
        <begin position="7"/>
        <end position="30"/>
    </location>
</feature>